<evidence type="ECO:0000256" key="3">
    <source>
        <dbReference type="SAM" id="MobiDB-lite"/>
    </source>
</evidence>
<dbReference type="SUPFAM" id="SSF143120">
    <property type="entry name" value="YefM-like"/>
    <property type="match status" value="1"/>
</dbReference>
<keyword evidence="5" id="KW-1185">Reference proteome</keyword>
<evidence type="ECO:0000313" key="5">
    <source>
        <dbReference type="Proteomes" id="UP000612956"/>
    </source>
</evidence>
<dbReference type="NCBIfam" id="TIGR01552">
    <property type="entry name" value="phd_fam"/>
    <property type="match status" value="1"/>
</dbReference>
<organism evidence="4 5">
    <name type="scientific">Nocardia camponoti</name>
    <dbReference type="NCBI Taxonomy" id="1616106"/>
    <lineage>
        <taxon>Bacteria</taxon>
        <taxon>Bacillati</taxon>
        <taxon>Actinomycetota</taxon>
        <taxon>Actinomycetes</taxon>
        <taxon>Mycobacteriales</taxon>
        <taxon>Nocardiaceae</taxon>
        <taxon>Nocardia</taxon>
    </lineage>
</organism>
<dbReference type="InterPro" id="IPR036165">
    <property type="entry name" value="YefM-like_sf"/>
</dbReference>
<reference evidence="4" key="1">
    <citation type="journal article" date="2014" name="Int. J. Syst. Evol. Microbiol.">
        <title>Complete genome sequence of Corynebacterium casei LMG S-19264T (=DSM 44701T), isolated from a smear-ripened cheese.</title>
        <authorList>
            <consortium name="US DOE Joint Genome Institute (JGI-PGF)"/>
            <person name="Walter F."/>
            <person name="Albersmeier A."/>
            <person name="Kalinowski J."/>
            <person name="Ruckert C."/>
        </authorList>
    </citation>
    <scope>NUCLEOTIDE SEQUENCE</scope>
    <source>
        <strain evidence="4">CGMCC 4.7278</strain>
    </source>
</reference>
<accession>A0A917V907</accession>
<proteinExistence type="inferred from homology"/>
<dbReference type="GO" id="GO:0097351">
    <property type="term" value="F:toxin sequestering activity"/>
    <property type="evidence" value="ECO:0007669"/>
    <property type="project" value="TreeGrafter"/>
</dbReference>
<dbReference type="PANTHER" id="PTHR35377">
    <property type="entry name" value="ANTITOXIN VAPB49-RELATED-RELATED"/>
    <property type="match status" value="1"/>
</dbReference>
<dbReference type="Pfam" id="PF02604">
    <property type="entry name" value="PhdYeFM_antitox"/>
    <property type="match status" value="1"/>
</dbReference>
<evidence type="ECO:0000313" key="4">
    <source>
        <dbReference type="EMBL" id="GGK51693.1"/>
    </source>
</evidence>
<dbReference type="Proteomes" id="UP000612956">
    <property type="component" value="Unassembled WGS sequence"/>
</dbReference>
<dbReference type="InterPro" id="IPR051416">
    <property type="entry name" value="phD-YefM_TA_antitoxins"/>
</dbReference>
<dbReference type="EMBL" id="BMMW01000002">
    <property type="protein sequence ID" value="GGK51693.1"/>
    <property type="molecule type" value="Genomic_DNA"/>
</dbReference>
<evidence type="ECO:0000256" key="1">
    <source>
        <dbReference type="ARBA" id="ARBA00009981"/>
    </source>
</evidence>
<reference evidence="4" key="2">
    <citation type="submission" date="2020-09" db="EMBL/GenBank/DDBJ databases">
        <authorList>
            <person name="Sun Q."/>
            <person name="Zhou Y."/>
        </authorList>
    </citation>
    <scope>NUCLEOTIDE SEQUENCE</scope>
    <source>
        <strain evidence="4">CGMCC 4.7278</strain>
    </source>
</reference>
<feature type="region of interest" description="Disordered" evidence="3">
    <location>
        <begin position="53"/>
        <end position="84"/>
    </location>
</feature>
<evidence type="ECO:0000256" key="2">
    <source>
        <dbReference type="RuleBase" id="RU362080"/>
    </source>
</evidence>
<comment type="similarity">
    <text evidence="1 2">Belongs to the phD/YefM antitoxin family.</text>
</comment>
<name>A0A917V907_9NOCA</name>
<protein>
    <recommendedName>
        <fullName evidence="2">Antitoxin</fullName>
    </recommendedName>
</protein>
<sequence>MEVGVRELRDRLSSYLADVRAGRTVTVTDHGVPVARLSPVGQLSALERLRAEGRIEPARKGKRPAPKRVKAKGTVSDLVSDQRR</sequence>
<dbReference type="PANTHER" id="PTHR35377:SF5">
    <property type="entry name" value="ANTITOXIN VAPB46"/>
    <property type="match status" value="1"/>
</dbReference>
<dbReference type="AlphaFoldDB" id="A0A917V907"/>
<feature type="compositionally biased region" description="Basic residues" evidence="3">
    <location>
        <begin position="60"/>
        <end position="71"/>
    </location>
</feature>
<gene>
    <name evidence="4" type="ORF">GCM10011591_24250</name>
</gene>
<dbReference type="RefSeq" id="WP_188829002.1">
    <property type="nucleotide sequence ID" value="NZ_BMMW01000002.1"/>
</dbReference>
<dbReference type="InterPro" id="IPR006442">
    <property type="entry name" value="Antitoxin_Phd/YefM"/>
</dbReference>
<dbReference type="Gene3D" id="3.40.1620.10">
    <property type="entry name" value="YefM-like domain"/>
    <property type="match status" value="1"/>
</dbReference>
<comment type="caution">
    <text evidence="4">The sequence shown here is derived from an EMBL/GenBank/DDBJ whole genome shotgun (WGS) entry which is preliminary data.</text>
</comment>
<comment type="function">
    <text evidence="2">Antitoxin component of a type II toxin-antitoxin (TA) system.</text>
</comment>